<dbReference type="RefSeq" id="WP_185383699.1">
    <property type="nucleotide sequence ID" value="NZ_JAARRG010000004.1"/>
</dbReference>
<accession>A0A7X0X2A7</accession>
<reference evidence="4 5" key="1">
    <citation type="submission" date="2020-03" db="EMBL/GenBank/DDBJ databases">
        <title>Soil Listeria distribution.</title>
        <authorList>
            <person name="Liao J."/>
            <person name="Wiedmann M."/>
        </authorList>
    </citation>
    <scope>NUCLEOTIDE SEQUENCE [LARGE SCALE GENOMIC DNA]</scope>
    <source>
        <strain evidence="4 5">FSL L7-1560</strain>
    </source>
</reference>
<feature type="signal peptide" evidence="2">
    <location>
        <begin position="1"/>
        <end position="26"/>
    </location>
</feature>
<gene>
    <name evidence="4" type="ORF">HB897_08155</name>
</gene>
<dbReference type="AlphaFoldDB" id="A0A7X0X2A7"/>
<dbReference type="InterPro" id="IPR027994">
    <property type="entry name" value="WxL_dom"/>
</dbReference>
<evidence type="ECO:0000313" key="5">
    <source>
        <dbReference type="Proteomes" id="UP000523362"/>
    </source>
</evidence>
<name>A0A7X0X2A7_LISSE</name>
<feature type="chain" id="PRO_5031334545" evidence="2">
    <location>
        <begin position="27"/>
        <end position="237"/>
    </location>
</feature>
<dbReference type="EMBL" id="JAARRG010000004">
    <property type="protein sequence ID" value="MBC1486194.1"/>
    <property type="molecule type" value="Genomic_DNA"/>
</dbReference>
<organism evidence="4 5">
    <name type="scientific">Listeria seeligeri</name>
    <dbReference type="NCBI Taxonomy" id="1640"/>
    <lineage>
        <taxon>Bacteria</taxon>
        <taxon>Bacillati</taxon>
        <taxon>Bacillota</taxon>
        <taxon>Bacilli</taxon>
        <taxon>Bacillales</taxon>
        <taxon>Listeriaceae</taxon>
        <taxon>Listeria</taxon>
    </lineage>
</organism>
<comment type="caution">
    <text evidence="4">The sequence shown here is derived from an EMBL/GenBank/DDBJ whole genome shotgun (WGS) entry which is preliminary data.</text>
</comment>
<dbReference type="Proteomes" id="UP000523362">
    <property type="component" value="Unassembled WGS sequence"/>
</dbReference>
<proteinExistence type="predicted"/>
<protein>
    <submittedName>
        <fullName evidence="4">WxL domain-containing protein</fullName>
    </submittedName>
</protein>
<feature type="region of interest" description="Disordered" evidence="1">
    <location>
        <begin position="49"/>
        <end position="79"/>
    </location>
</feature>
<evidence type="ECO:0000313" key="4">
    <source>
        <dbReference type="EMBL" id="MBC1486194.1"/>
    </source>
</evidence>
<evidence type="ECO:0000256" key="2">
    <source>
        <dbReference type="SAM" id="SignalP"/>
    </source>
</evidence>
<evidence type="ECO:0000256" key="1">
    <source>
        <dbReference type="SAM" id="MobiDB-lite"/>
    </source>
</evidence>
<dbReference type="Pfam" id="PF13731">
    <property type="entry name" value="WxL"/>
    <property type="match status" value="1"/>
</dbReference>
<feature type="domain" description="WxL" evidence="3">
    <location>
        <begin position="27"/>
        <end position="235"/>
    </location>
</feature>
<keyword evidence="2" id="KW-0732">Signal</keyword>
<feature type="compositionally biased region" description="Low complexity" evidence="1">
    <location>
        <begin position="49"/>
        <end position="69"/>
    </location>
</feature>
<evidence type="ECO:0000259" key="3">
    <source>
        <dbReference type="Pfam" id="PF13731"/>
    </source>
</evidence>
<sequence>MIIKKQIIVGIVCVGSLTLIAPTAFAATSVGDSNASVNFKAGTGIVNPVDPTDPTLPLDPLDPSNPTDPGTGNTGPLTLDYVSSVEFGEQEVSSNEETYSATSRKPFIQVSDRRGTGKGWSVTATASSFQDEDDASSLAGATLSFQNGESASASTTTSSPTASQNVNLPTDGTSIVKVVSAKETEGMGTWINRWFGAAPDDTDSLNDNVKLTIPGGSATLGSHEATISWTLSDAPGV</sequence>